<keyword evidence="3" id="KW-1185">Reference proteome</keyword>
<dbReference type="AlphaFoldDB" id="A0A9P8VT23"/>
<dbReference type="Proteomes" id="UP000777438">
    <property type="component" value="Unassembled WGS sequence"/>
</dbReference>
<name>A0A9P8VT23_9HYPO</name>
<dbReference type="OrthoDB" id="550575at2759"/>
<sequence length="284" mass="31513">MTWEYSTPVQIHQRLRSKAPDVQAYETRALRHTRSSHPSTKYAIPVRKAQSRPPKPYTPEEYSAKESAYFGSDQSWEDRNFKMGITKIHFGESFPITDAHIDAIVSMGVFFYQPLRSFQAGDAETGKGGALSDAAILRLATACPNLVHVSLDGARGLTDDSLLALLRKCKNLRYVKLSGHVNAPGSLKDPALDVLRNTPDMGKQLVKMRLTDQHHTSKQLKKAIKGLSAARRRLAIEVGFTQEKWGTGVNTWLGGKEGDGYQAFGGPGGFDQYEGYGGYGRRFY</sequence>
<dbReference type="EMBL" id="JAGPYM010000039">
    <property type="protein sequence ID" value="KAH6874385.1"/>
    <property type="molecule type" value="Genomic_DNA"/>
</dbReference>
<dbReference type="InterPro" id="IPR032675">
    <property type="entry name" value="LRR_dom_sf"/>
</dbReference>
<evidence type="ECO:0000256" key="1">
    <source>
        <dbReference type="SAM" id="MobiDB-lite"/>
    </source>
</evidence>
<evidence type="ECO:0000313" key="2">
    <source>
        <dbReference type="EMBL" id="KAH6874385.1"/>
    </source>
</evidence>
<feature type="region of interest" description="Disordered" evidence="1">
    <location>
        <begin position="29"/>
        <end position="62"/>
    </location>
</feature>
<protein>
    <submittedName>
        <fullName evidence="2">Uncharacterized protein</fullName>
    </submittedName>
</protein>
<gene>
    <name evidence="2" type="ORF">B0T10DRAFT_567313</name>
</gene>
<proteinExistence type="predicted"/>
<comment type="caution">
    <text evidence="2">The sequence shown here is derived from an EMBL/GenBank/DDBJ whole genome shotgun (WGS) entry which is preliminary data.</text>
</comment>
<evidence type="ECO:0000313" key="3">
    <source>
        <dbReference type="Proteomes" id="UP000777438"/>
    </source>
</evidence>
<dbReference type="Gene3D" id="3.80.10.10">
    <property type="entry name" value="Ribonuclease Inhibitor"/>
    <property type="match status" value="1"/>
</dbReference>
<reference evidence="2 3" key="1">
    <citation type="journal article" date="2021" name="Nat. Commun.">
        <title>Genetic determinants of endophytism in the Arabidopsis root mycobiome.</title>
        <authorList>
            <person name="Mesny F."/>
            <person name="Miyauchi S."/>
            <person name="Thiergart T."/>
            <person name="Pickel B."/>
            <person name="Atanasova L."/>
            <person name="Karlsson M."/>
            <person name="Huettel B."/>
            <person name="Barry K.W."/>
            <person name="Haridas S."/>
            <person name="Chen C."/>
            <person name="Bauer D."/>
            <person name="Andreopoulos W."/>
            <person name="Pangilinan J."/>
            <person name="LaButti K."/>
            <person name="Riley R."/>
            <person name="Lipzen A."/>
            <person name="Clum A."/>
            <person name="Drula E."/>
            <person name="Henrissat B."/>
            <person name="Kohler A."/>
            <person name="Grigoriev I.V."/>
            <person name="Martin F.M."/>
            <person name="Hacquard S."/>
        </authorList>
    </citation>
    <scope>NUCLEOTIDE SEQUENCE [LARGE SCALE GENOMIC DNA]</scope>
    <source>
        <strain evidence="2 3">MPI-CAGE-CH-0241</strain>
    </source>
</reference>
<accession>A0A9P8VT23</accession>
<dbReference type="SUPFAM" id="SSF52047">
    <property type="entry name" value="RNI-like"/>
    <property type="match status" value="1"/>
</dbReference>
<organism evidence="2 3">
    <name type="scientific">Thelonectria olida</name>
    <dbReference type="NCBI Taxonomy" id="1576542"/>
    <lineage>
        <taxon>Eukaryota</taxon>
        <taxon>Fungi</taxon>
        <taxon>Dikarya</taxon>
        <taxon>Ascomycota</taxon>
        <taxon>Pezizomycotina</taxon>
        <taxon>Sordariomycetes</taxon>
        <taxon>Hypocreomycetidae</taxon>
        <taxon>Hypocreales</taxon>
        <taxon>Nectriaceae</taxon>
        <taxon>Thelonectria</taxon>
    </lineage>
</organism>